<organism evidence="1 2">
    <name type="scientific">candidate division MSBL1 archaeon SCGC-AAA382N08</name>
    <dbReference type="NCBI Taxonomy" id="1698285"/>
    <lineage>
        <taxon>Archaea</taxon>
        <taxon>Methanobacteriati</taxon>
        <taxon>Methanobacteriota</taxon>
        <taxon>candidate division MSBL1</taxon>
    </lineage>
</organism>
<accession>A0A133VQ04</accession>
<keyword evidence="2" id="KW-1185">Reference proteome</keyword>
<proteinExistence type="predicted"/>
<sequence length="249" mass="29274">MTVVLAIDALEYEKIEEFDCENLKQVTYGKTDISEFDQPRTMVLWSSFMTGENKEEEILAKGDEEMWNTEFKIGETFFSNFKNPKIIDLPGFSYDRSQHEKERELMKEFFEEAENDEEKKEIREEYNQHGLKHHRKVKEQFLNSLKKDHDFVLGYFSAADVIGHLNFGNRVLMKMIYDDLDEIAQEIKEIRDDNLLVLSDHGMEGVGMFGDHNEYGFWSFDDGCNLDEPQLTDFADFLVNLEKNGELKN</sequence>
<dbReference type="InterPro" id="IPR017850">
    <property type="entry name" value="Alkaline_phosphatase_core_sf"/>
</dbReference>
<gene>
    <name evidence="1" type="ORF">AKJ56_01070</name>
</gene>
<evidence type="ECO:0000313" key="2">
    <source>
        <dbReference type="Proteomes" id="UP000070175"/>
    </source>
</evidence>
<dbReference type="Gene3D" id="3.40.720.10">
    <property type="entry name" value="Alkaline Phosphatase, subunit A"/>
    <property type="match status" value="1"/>
</dbReference>
<dbReference type="Proteomes" id="UP000070175">
    <property type="component" value="Unassembled WGS sequence"/>
</dbReference>
<dbReference type="EMBL" id="LHYJ01000011">
    <property type="protein sequence ID" value="KXB08529.1"/>
    <property type="molecule type" value="Genomic_DNA"/>
</dbReference>
<reference evidence="1" key="1">
    <citation type="journal article" date="2016" name="Sci. Rep.">
        <title>Metabolic traits of an uncultured archaeal lineage -MSBL1- from brine pools of the Red Sea.</title>
        <authorList>
            <person name="Mwirichia R."/>
            <person name="Alam I."/>
            <person name="Rashid M."/>
            <person name="Vinu M."/>
            <person name="Ba-Alawi W."/>
            <person name="Anthony Kamau A."/>
            <person name="Kamanda Ngugi D."/>
            <person name="Goker M."/>
            <person name="Klenk H.P."/>
            <person name="Bajic V."/>
            <person name="Stingl U."/>
        </authorList>
    </citation>
    <scope>NUCLEOTIDE SEQUENCE [LARGE SCALE GENOMIC DNA]</scope>
    <source>
        <strain evidence="1">SCGC-AAA382N08</strain>
    </source>
</reference>
<dbReference type="AlphaFoldDB" id="A0A133VQ04"/>
<dbReference type="Pfam" id="PF01663">
    <property type="entry name" value="Phosphodiest"/>
    <property type="match status" value="1"/>
</dbReference>
<dbReference type="SUPFAM" id="SSF53649">
    <property type="entry name" value="Alkaline phosphatase-like"/>
    <property type="match status" value="1"/>
</dbReference>
<name>A0A133VQ04_9EURY</name>
<dbReference type="InterPro" id="IPR002591">
    <property type="entry name" value="Phosphodiest/P_Trfase"/>
</dbReference>
<evidence type="ECO:0000313" key="1">
    <source>
        <dbReference type="EMBL" id="KXB08529.1"/>
    </source>
</evidence>
<protein>
    <recommendedName>
        <fullName evidence="3">Metalloenzyme domain-containing protein</fullName>
    </recommendedName>
</protein>
<evidence type="ECO:0008006" key="3">
    <source>
        <dbReference type="Google" id="ProtNLM"/>
    </source>
</evidence>
<comment type="caution">
    <text evidence="1">The sequence shown here is derived from an EMBL/GenBank/DDBJ whole genome shotgun (WGS) entry which is preliminary data.</text>
</comment>